<dbReference type="RefSeq" id="WP_304540955.1">
    <property type="nucleotide sequence ID" value="NZ_JARPTC010000003.1"/>
</dbReference>
<feature type="compositionally biased region" description="Polar residues" evidence="2">
    <location>
        <begin position="31"/>
        <end position="42"/>
    </location>
</feature>
<comment type="caution">
    <text evidence="3">The sequence shown here is derived from an EMBL/GenBank/DDBJ whole genome shotgun (WGS) entry which is preliminary data.</text>
</comment>
<feature type="compositionally biased region" description="Basic and acidic residues" evidence="2">
    <location>
        <begin position="43"/>
        <end position="74"/>
    </location>
</feature>
<protein>
    <recommendedName>
        <fullName evidence="1">Protein Tlp homolog</fullName>
    </recommendedName>
</protein>
<sequence>MAKPDDRSDNVEKLQSMVQNTIENLEEAHETMQNQSLSSEQKQNIKEKNKRREESIRGMRNEIKDEYADQHSSH</sequence>
<gene>
    <name evidence="1 3" type="primary">tlp</name>
    <name evidence="3" type="ORF">P6N53_02635</name>
</gene>
<dbReference type="Pfam" id="PF19824">
    <property type="entry name" value="Tlp"/>
    <property type="match status" value="1"/>
</dbReference>
<evidence type="ECO:0000313" key="3">
    <source>
        <dbReference type="EMBL" id="MDO7786116.1"/>
    </source>
</evidence>
<accession>A0AAW7Z9W9</accession>
<dbReference type="InterPro" id="IPR017524">
    <property type="entry name" value="SASP_thioredoxin-like"/>
</dbReference>
<dbReference type="EMBL" id="JARPTC010000003">
    <property type="protein sequence ID" value="MDO7786116.1"/>
    <property type="molecule type" value="Genomic_DNA"/>
</dbReference>
<evidence type="ECO:0000313" key="4">
    <source>
        <dbReference type="Proteomes" id="UP001172911"/>
    </source>
</evidence>
<evidence type="ECO:0000256" key="2">
    <source>
        <dbReference type="SAM" id="MobiDB-lite"/>
    </source>
</evidence>
<organism evidence="3 4">
    <name type="scientific">Desulforamulus aquiferis</name>
    <dbReference type="NCBI Taxonomy" id="1397668"/>
    <lineage>
        <taxon>Bacteria</taxon>
        <taxon>Bacillati</taxon>
        <taxon>Bacillota</taxon>
        <taxon>Clostridia</taxon>
        <taxon>Eubacteriales</taxon>
        <taxon>Peptococcaceae</taxon>
        <taxon>Desulforamulus</taxon>
    </lineage>
</organism>
<reference evidence="3" key="2">
    <citation type="submission" date="2023-03" db="EMBL/GenBank/DDBJ databases">
        <authorList>
            <person name="Zhang Z."/>
        </authorList>
    </citation>
    <scope>NUCLEOTIDE SEQUENCE</scope>
    <source>
        <strain evidence="3">DSA</strain>
    </source>
</reference>
<keyword evidence="4" id="KW-1185">Reference proteome</keyword>
<feature type="region of interest" description="Disordered" evidence="2">
    <location>
        <begin position="27"/>
        <end position="74"/>
    </location>
</feature>
<comment type="similarity">
    <text evidence="1">Belongs to the Tlp family.</text>
</comment>
<reference evidence="3" key="1">
    <citation type="journal article" date="2023" name="J. Hazard. Mater.">
        <title>Anaerobic biodegradation of pyrene and benzo[a]pyrene by a new sulfate-reducing Desulforamulus aquiferis strain DSA.</title>
        <authorList>
            <person name="Zhang Z."/>
            <person name="Sun J."/>
            <person name="Gong X."/>
            <person name="Wang C."/>
            <person name="Wang H."/>
        </authorList>
    </citation>
    <scope>NUCLEOTIDE SEQUENCE</scope>
    <source>
        <strain evidence="3">DSA</strain>
    </source>
</reference>
<proteinExistence type="inferred from homology"/>
<evidence type="ECO:0000256" key="1">
    <source>
        <dbReference type="HAMAP-Rule" id="MF_01506"/>
    </source>
</evidence>
<dbReference type="AlphaFoldDB" id="A0AAW7Z9W9"/>
<dbReference type="NCBIfam" id="TIGR03090">
    <property type="entry name" value="SASP_tlp"/>
    <property type="match status" value="1"/>
</dbReference>
<dbReference type="HAMAP" id="MF_01506">
    <property type="entry name" value="Tlp"/>
    <property type="match status" value="1"/>
</dbReference>
<dbReference type="Proteomes" id="UP001172911">
    <property type="component" value="Unassembled WGS sequence"/>
</dbReference>
<name>A0AAW7Z9W9_9FIRM</name>